<dbReference type="PANTHER" id="PTHR38019">
    <property type="entry name" value="KDA ANTIGEN P200, PUTATIVE-RELATED"/>
    <property type="match status" value="1"/>
</dbReference>
<gene>
    <name evidence="3" type="ORF">CEUSTIGMA_g6029.t1</name>
</gene>
<feature type="compositionally biased region" description="Basic and acidic residues" evidence="2">
    <location>
        <begin position="53"/>
        <end position="84"/>
    </location>
</feature>
<sequence>MRSSRAMSPRTTYSFDDELGENISGASHLVQAQINSQMRLEKKISQITQQAKQDYERKRELEERDKEMERRNAQKQAQREEERRIKAEQSLLREQQHQTRVATAALIDEVEREVARAKVASTENRLAAIESEDKAKQAAEKERIAHAAERRAAAYVQARAQEELRRNQLQSKLDNANELLKQKEELRQLELQIKAEEDFLREQQRQKVKSRNEAAHSAKVMGYETKMSEKERALRQREREATHLRHLRHEEARHRADYIAMHAKQAAEREEANREAIRARLEDKAARADALARKRRALEDQMARARQRMFAEMSSIRQSLEKLRLSGADFVLPPEVLRSLEMLGGGQHLVSMRTATKGNSHDDMDMGRRSRDHHSDYSPRPQSSYSQGPHNVKNKNKRVRPMSASMILANSSNTVGDPESVDMQVRHYTTVGLTAQTTARRRELELRRVLNEEMVKEAQRQALMAKGGMDERERTRLLRIFGMEREQAKQRILTMTSSVGIGIPCV</sequence>
<comment type="caution">
    <text evidence="3">The sequence shown here is derived from an EMBL/GenBank/DDBJ whole genome shotgun (WGS) entry which is preliminary data.</text>
</comment>
<dbReference type="Proteomes" id="UP000232323">
    <property type="component" value="Unassembled WGS sequence"/>
</dbReference>
<evidence type="ECO:0000256" key="1">
    <source>
        <dbReference type="SAM" id="Coils"/>
    </source>
</evidence>
<keyword evidence="4" id="KW-1185">Reference proteome</keyword>
<name>A0A250X757_9CHLO</name>
<accession>A0A250X757</accession>
<reference evidence="3 4" key="1">
    <citation type="submission" date="2017-08" db="EMBL/GenBank/DDBJ databases">
        <title>Acidophilic green algal genome provides insights into adaptation to an acidic environment.</title>
        <authorList>
            <person name="Hirooka S."/>
            <person name="Hirose Y."/>
            <person name="Kanesaki Y."/>
            <person name="Higuchi S."/>
            <person name="Fujiwara T."/>
            <person name="Onuma R."/>
            <person name="Era A."/>
            <person name="Ohbayashi R."/>
            <person name="Uzuka A."/>
            <person name="Nozaki H."/>
            <person name="Yoshikawa H."/>
            <person name="Miyagishima S.Y."/>
        </authorList>
    </citation>
    <scope>NUCLEOTIDE SEQUENCE [LARGE SCALE GENOMIC DNA]</scope>
    <source>
        <strain evidence="3 4">NIES-2499</strain>
    </source>
</reference>
<evidence type="ECO:0000313" key="4">
    <source>
        <dbReference type="Proteomes" id="UP000232323"/>
    </source>
</evidence>
<dbReference type="EMBL" id="BEGY01000033">
    <property type="protein sequence ID" value="GAX78590.1"/>
    <property type="molecule type" value="Genomic_DNA"/>
</dbReference>
<evidence type="ECO:0000256" key="2">
    <source>
        <dbReference type="SAM" id="MobiDB-lite"/>
    </source>
</evidence>
<dbReference type="PANTHER" id="PTHR38019:SF1">
    <property type="entry name" value="N-ACETYLTRANSFERASE DOMAIN-CONTAINING PROTEIN"/>
    <property type="match status" value="1"/>
</dbReference>
<evidence type="ECO:0000313" key="3">
    <source>
        <dbReference type="EMBL" id="GAX78590.1"/>
    </source>
</evidence>
<dbReference type="STRING" id="1157962.A0A250X757"/>
<feature type="compositionally biased region" description="Polar residues" evidence="2">
    <location>
        <begin position="380"/>
        <end position="389"/>
    </location>
</feature>
<feature type="region of interest" description="Disordered" evidence="2">
    <location>
        <begin position="45"/>
        <end position="84"/>
    </location>
</feature>
<organism evidence="3 4">
    <name type="scientific">Chlamydomonas eustigma</name>
    <dbReference type="NCBI Taxonomy" id="1157962"/>
    <lineage>
        <taxon>Eukaryota</taxon>
        <taxon>Viridiplantae</taxon>
        <taxon>Chlorophyta</taxon>
        <taxon>core chlorophytes</taxon>
        <taxon>Chlorophyceae</taxon>
        <taxon>CS clade</taxon>
        <taxon>Chlamydomonadales</taxon>
        <taxon>Chlamydomonadaceae</taxon>
        <taxon>Chlamydomonas</taxon>
    </lineage>
</organism>
<keyword evidence="1" id="KW-0175">Coiled coil</keyword>
<proteinExistence type="predicted"/>
<feature type="compositionally biased region" description="Basic and acidic residues" evidence="2">
    <location>
        <begin position="359"/>
        <end position="377"/>
    </location>
</feature>
<protein>
    <submittedName>
        <fullName evidence="3">Uncharacterized protein</fullName>
    </submittedName>
</protein>
<dbReference type="AlphaFoldDB" id="A0A250X757"/>
<feature type="coiled-coil region" evidence="1">
    <location>
        <begin position="159"/>
        <end position="308"/>
    </location>
</feature>
<feature type="region of interest" description="Disordered" evidence="2">
    <location>
        <begin position="354"/>
        <end position="396"/>
    </location>
</feature>